<keyword evidence="2" id="KW-0472">Membrane</keyword>
<dbReference type="SUPFAM" id="SSF54495">
    <property type="entry name" value="UBC-like"/>
    <property type="match status" value="1"/>
</dbReference>
<evidence type="ECO:0000256" key="2">
    <source>
        <dbReference type="SAM" id="Phobius"/>
    </source>
</evidence>
<accession>A0A9J6A4C4</accession>
<evidence type="ECO:0000256" key="1">
    <source>
        <dbReference type="SAM" id="MobiDB-lite"/>
    </source>
</evidence>
<comment type="caution">
    <text evidence="3">The sequence shown here is derived from an EMBL/GenBank/DDBJ whole genome shotgun (WGS) entry which is preliminary data.</text>
</comment>
<name>A0A9J6A4C4_SOLCO</name>
<protein>
    <submittedName>
        <fullName evidence="3">Uncharacterized protein</fullName>
    </submittedName>
</protein>
<keyword evidence="4" id="KW-1185">Reference proteome</keyword>
<keyword evidence="2" id="KW-0812">Transmembrane</keyword>
<feature type="transmembrane region" description="Helical" evidence="2">
    <location>
        <begin position="299"/>
        <end position="317"/>
    </location>
</feature>
<keyword evidence="2" id="KW-1133">Transmembrane helix</keyword>
<dbReference type="Proteomes" id="UP000824120">
    <property type="component" value="Chromosome 3"/>
</dbReference>
<reference evidence="3 4" key="1">
    <citation type="submission" date="2020-09" db="EMBL/GenBank/DDBJ databases">
        <title>De no assembly of potato wild relative species, Solanum commersonii.</title>
        <authorList>
            <person name="Cho K."/>
        </authorList>
    </citation>
    <scope>NUCLEOTIDE SEQUENCE [LARGE SCALE GENOMIC DNA]</scope>
    <source>
        <strain evidence="3">LZ3.2</strain>
        <tissue evidence="3">Leaf</tissue>
    </source>
</reference>
<evidence type="ECO:0000313" key="3">
    <source>
        <dbReference type="EMBL" id="KAG5619405.1"/>
    </source>
</evidence>
<dbReference type="OrthoDB" id="1158011at2759"/>
<dbReference type="EMBL" id="JACXVP010000003">
    <property type="protein sequence ID" value="KAG5619405.1"/>
    <property type="molecule type" value="Genomic_DNA"/>
</dbReference>
<dbReference type="Gene3D" id="3.10.110.10">
    <property type="entry name" value="Ubiquitin Conjugating Enzyme"/>
    <property type="match status" value="2"/>
</dbReference>
<dbReference type="InterPro" id="IPR016135">
    <property type="entry name" value="UBQ-conjugating_enzyme/RWD"/>
</dbReference>
<sequence>MAEKACVKRLQKEYRALCKVRNLLVARYCSTYEALPDTLFQPEDMQVVCFNSCHILENVLLHGLTHEPVSHVVARPSPNDILEWRGFYYGKIKFPPEYPFKPPGISFLLLCDDLCLFLTFVALFLHSPSRELESNVVCVKHTNRAALIYGKVRSTNAAYNDSWRTGGSLVVGEVAPYFPFVALHLPTKKSILHFHMDNSPTTGSVSTTVAEKEKLAKASLAFNCKNPTFRKLFPEYVEKYEQQQLPSQPVPEQVSSMPAGAEKSRPLLEEHDNSTKDEVNRVKPLKDVKNQQRKSVPTWLLLLLVSIFGVVMALPLLQL</sequence>
<evidence type="ECO:0000313" key="4">
    <source>
        <dbReference type="Proteomes" id="UP000824120"/>
    </source>
</evidence>
<dbReference type="AlphaFoldDB" id="A0A9J6A4C4"/>
<organism evidence="3 4">
    <name type="scientific">Solanum commersonii</name>
    <name type="common">Commerson's wild potato</name>
    <name type="synonym">Commerson's nightshade</name>
    <dbReference type="NCBI Taxonomy" id="4109"/>
    <lineage>
        <taxon>Eukaryota</taxon>
        <taxon>Viridiplantae</taxon>
        <taxon>Streptophyta</taxon>
        <taxon>Embryophyta</taxon>
        <taxon>Tracheophyta</taxon>
        <taxon>Spermatophyta</taxon>
        <taxon>Magnoliopsida</taxon>
        <taxon>eudicotyledons</taxon>
        <taxon>Gunneridae</taxon>
        <taxon>Pentapetalae</taxon>
        <taxon>asterids</taxon>
        <taxon>lamiids</taxon>
        <taxon>Solanales</taxon>
        <taxon>Solanaceae</taxon>
        <taxon>Solanoideae</taxon>
        <taxon>Solaneae</taxon>
        <taxon>Solanum</taxon>
    </lineage>
</organism>
<feature type="region of interest" description="Disordered" evidence="1">
    <location>
        <begin position="243"/>
        <end position="278"/>
    </location>
</feature>
<proteinExistence type="predicted"/>
<gene>
    <name evidence="3" type="ORF">H5410_019229</name>
</gene>
<feature type="compositionally biased region" description="Basic and acidic residues" evidence="1">
    <location>
        <begin position="262"/>
        <end position="278"/>
    </location>
</feature>